<dbReference type="EC" id="2.7.7.7" evidence="1"/>
<accession>A0ACC6P1D2</accession>
<sequence length="381" mass="43215">MTTTTFKISNHIVIDGLSNTHTLLDRKNNIHLLSSVLVSVANRRVVFYVNDIQNQVQYTREDVDVDVAQPFSFLINGKRLLDILKTSNPDALIGFEISDHRIRLSIGRSHFDFSCLSVEDYPHEPFAENPEQSDQKRLDISSKNIIAGIESTSFAMAVQDVRYYLNGLNLTFDEQGQLKFSATDGHRMAITRLPHDGDKQDIEWILQAKAVQEIMRFAKQTEGEKIAFYSQGNSIECHFANGVKFRTKCIDGKFPNVDKVIPREGLSRMTLRRETLLQALKRVELFTSDKFKGIKFLFSPEGLALHAINNENEEGREFIESADIPSSLEIGLNVNYVLQYLTTAKGQEIEVSVKDANTPALFRETDRADGENIYVVMSMKI</sequence>
<reference evidence="1" key="1">
    <citation type="submission" date="2023-10" db="EMBL/GenBank/DDBJ databases">
        <title>Amphibacter perezi, gen. nov., sp. nov. a novel taxa of the family Comamonadaceae, class Betaproteobacteria isolated from the skin microbiota of Pelophylax perezi from different populations.</title>
        <authorList>
            <person name="Costa S."/>
            <person name="Proenca D.N."/>
            <person name="Lopes I."/>
            <person name="Morais P.V."/>
        </authorList>
    </citation>
    <scope>NUCLEOTIDE SEQUENCE</scope>
    <source>
        <strain evidence="1">SL12-8</strain>
    </source>
</reference>
<evidence type="ECO:0000313" key="1">
    <source>
        <dbReference type="EMBL" id="MEJ7138054.1"/>
    </source>
</evidence>
<name>A0ACC6P1D2_9BURK</name>
<keyword evidence="1" id="KW-0548">Nucleotidyltransferase</keyword>
<dbReference type="Proteomes" id="UP001364695">
    <property type="component" value="Unassembled WGS sequence"/>
</dbReference>
<organism evidence="1 2">
    <name type="scientific">Amphibiibacter pelophylacis</name>
    <dbReference type="NCBI Taxonomy" id="1799477"/>
    <lineage>
        <taxon>Bacteria</taxon>
        <taxon>Pseudomonadati</taxon>
        <taxon>Pseudomonadota</taxon>
        <taxon>Betaproteobacteria</taxon>
        <taxon>Burkholderiales</taxon>
        <taxon>Sphaerotilaceae</taxon>
        <taxon>Amphibiibacter</taxon>
    </lineage>
</organism>
<protein>
    <submittedName>
        <fullName evidence="1">DNA polymerase III subunit beta</fullName>
        <ecNumber evidence="1">2.7.7.7</ecNumber>
    </submittedName>
</protein>
<keyword evidence="1" id="KW-0808">Transferase</keyword>
<keyword evidence="2" id="KW-1185">Reference proteome</keyword>
<comment type="caution">
    <text evidence="1">The sequence shown here is derived from an EMBL/GenBank/DDBJ whole genome shotgun (WGS) entry which is preliminary data.</text>
</comment>
<gene>
    <name evidence="1" type="primary">dnaN</name>
    <name evidence="1" type="ORF">RV045_06370</name>
</gene>
<evidence type="ECO:0000313" key="2">
    <source>
        <dbReference type="Proteomes" id="UP001364695"/>
    </source>
</evidence>
<proteinExistence type="predicted"/>
<dbReference type="EMBL" id="JAWDIE010000008">
    <property type="protein sequence ID" value="MEJ7138054.1"/>
    <property type="molecule type" value="Genomic_DNA"/>
</dbReference>